<keyword evidence="1" id="KW-0732">Signal</keyword>
<evidence type="ECO:0000256" key="1">
    <source>
        <dbReference type="SAM" id="SignalP"/>
    </source>
</evidence>
<proteinExistence type="predicted"/>
<comment type="caution">
    <text evidence="2">The sequence shown here is derived from an EMBL/GenBank/DDBJ whole genome shotgun (WGS) entry which is preliminary data.</text>
</comment>
<name>A0A6A7W801_9BACT</name>
<evidence type="ECO:0000313" key="2">
    <source>
        <dbReference type="EMBL" id="MQP10589.1"/>
    </source>
</evidence>
<dbReference type="NCBIfam" id="TIGR04183">
    <property type="entry name" value="Por_Secre_tail"/>
    <property type="match status" value="1"/>
</dbReference>
<dbReference type="AlphaFoldDB" id="A0A6A7W801"/>
<reference evidence="2 3" key="1">
    <citation type="submission" date="2019-09" db="EMBL/GenBank/DDBJ databases">
        <title>Distinct polysaccharide growth profiles of human intestinal Prevotella copri isolates.</title>
        <authorList>
            <person name="Fehlner-Peach H."/>
            <person name="Magnabosco C."/>
            <person name="Raghavan V."/>
            <person name="Scher J.U."/>
            <person name="Tett A."/>
            <person name="Cox L.M."/>
            <person name="Gottsegen C."/>
            <person name="Watters A."/>
            <person name="Wiltshire- Gordon J.D."/>
            <person name="Segata N."/>
            <person name="Bonneau R."/>
            <person name="Littman D.R."/>
        </authorList>
    </citation>
    <scope>NUCLEOTIDE SEQUENCE [LARGE SCALE GENOMIC DNA]</scope>
    <source>
        <strain evidence="3">iAQ1173</strain>
    </source>
</reference>
<dbReference type="EMBL" id="VZAD01000013">
    <property type="protein sequence ID" value="MQP10589.1"/>
    <property type="molecule type" value="Genomic_DNA"/>
</dbReference>
<gene>
    <name evidence="2" type="ORF">F7D20_01120</name>
</gene>
<organism evidence="2 3">
    <name type="scientific">Segatella copri</name>
    <dbReference type="NCBI Taxonomy" id="165179"/>
    <lineage>
        <taxon>Bacteria</taxon>
        <taxon>Pseudomonadati</taxon>
        <taxon>Bacteroidota</taxon>
        <taxon>Bacteroidia</taxon>
        <taxon>Bacteroidales</taxon>
        <taxon>Prevotellaceae</taxon>
        <taxon>Segatella</taxon>
    </lineage>
</organism>
<dbReference type="RefSeq" id="WP_158462421.1">
    <property type="nucleotide sequence ID" value="NZ_VZAD01000013.1"/>
</dbReference>
<dbReference type="Proteomes" id="UP000384372">
    <property type="component" value="Unassembled WGS sequence"/>
</dbReference>
<feature type="signal peptide" evidence="1">
    <location>
        <begin position="1"/>
        <end position="21"/>
    </location>
</feature>
<keyword evidence="3" id="KW-1185">Reference proteome</keyword>
<accession>A0A6A7W801</accession>
<dbReference type="OrthoDB" id="1000806at2"/>
<sequence length="614" mass="67668">MKKTLLLFTCLLAFIAMPVLAQQKTVKKRVTFQLIKKRGADAAVAGKRKAAAAAQAVTNINNSVLLAYYPAAGSGAEGYENYYLVLSDKEDVSYNVNEGQINAKNATVAELDLYAPEGTGIDLPAGTFAASEGNLYYNPDLTYVENFDDKGNSDGVVDIANDITVSKAENEGIVTYTLSFSDANGTQYSYVGDMVFNNMSAGSSDVYPQISTDINTTFHGGIGYYYGNLMDSKTGNMVLNLYDGEYDTQTGGMTGKGHDLVINLYNRLFGDPKTATVVPGTYTVARNFKVGTFFPGMEIDYNGMTVVMGTYVKRRKAVTGMDTDYDYCYITNGTITIADGEKEGTFDITVDCTTDRGHKVTGTAKGISFIYYDQSEKDDKDVDSNLEEDVHLKFDRVEKSRIYSLGVQNGVQVFSVDLGSPSGKDDQDYTGDQDLLRMEFQAAEGSQYLPEGTYTLMEESHLWTNMYAPFMMTRGYFYNNGERTGTRYHHFRKNPDPATRLPWVVDKWATVYSGTVGVSKTDNTHYKFVINLFDGKGFQITGEFDKEMEYNYEPSSITGIEGIKADFTGKTEIYSVGGQLMQTIDGTKAASIANLPSGIYIVKSNNKTTKIVKK</sequence>
<protein>
    <submittedName>
        <fullName evidence="2">T9SS type A sorting domain-containing protein</fullName>
    </submittedName>
</protein>
<evidence type="ECO:0000313" key="3">
    <source>
        <dbReference type="Proteomes" id="UP000384372"/>
    </source>
</evidence>
<feature type="chain" id="PRO_5025533207" evidence="1">
    <location>
        <begin position="22"/>
        <end position="614"/>
    </location>
</feature>
<dbReference type="InterPro" id="IPR026444">
    <property type="entry name" value="Secre_tail"/>
</dbReference>